<dbReference type="EMBL" id="CP089982">
    <property type="protein sequence ID" value="WXA96784.1"/>
    <property type="molecule type" value="Genomic_DNA"/>
</dbReference>
<gene>
    <name evidence="1" type="ORF">LZC95_08035</name>
</gene>
<organism evidence="1 2">
    <name type="scientific">Pendulispora brunnea</name>
    <dbReference type="NCBI Taxonomy" id="2905690"/>
    <lineage>
        <taxon>Bacteria</taxon>
        <taxon>Pseudomonadati</taxon>
        <taxon>Myxococcota</taxon>
        <taxon>Myxococcia</taxon>
        <taxon>Myxococcales</taxon>
        <taxon>Sorangiineae</taxon>
        <taxon>Pendulisporaceae</taxon>
        <taxon>Pendulispora</taxon>
    </lineage>
</organism>
<keyword evidence="2" id="KW-1185">Reference proteome</keyword>
<protein>
    <submittedName>
        <fullName evidence="1">Uncharacterized protein</fullName>
    </submittedName>
</protein>
<dbReference type="Proteomes" id="UP001379533">
    <property type="component" value="Chromosome"/>
</dbReference>
<evidence type="ECO:0000313" key="1">
    <source>
        <dbReference type="EMBL" id="WXA96784.1"/>
    </source>
</evidence>
<proteinExistence type="predicted"/>
<evidence type="ECO:0000313" key="2">
    <source>
        <dbReference type="Proteomes" id="UP001379533"/>
    </source>
</evidence>
<sequence>MSQIVISGFAPTDKVPGAYGEVLFGTGAISVGSIPLVLLLVGLKTAAGNAAPDTQVRSVFSETDARRFFGGGSQLARMASSALRVSGVTIRAIAVAEAPGAVAATVRIAIAGTWNTSWNIGYRIGGKLYASIVGSTDTPAQAAQNIAAVFNGDPDCPATAAAAPDGSVTLSVKCKGAWGNRFLAFDASEPPSGATSTITGGAAATGGGVFFGGGTGVEDVSNVLSTIHPQTYDRIAVGQIDATNIGRWRAQVNAQADVLVGILQHAIVASNDTLTAAVSIAQNTLNSERFQVCWFQNSETHPSEIAAAMAALRTQREQSDPDASYDNAVLAGVAPQSQVADIPQHGTLVSALNNGITPITTTSDGFAVVVRSIVSHSLRGSIPDYSTLDTGDAVVPDYILKDLKLVWSTQVAPANPRIAPDVGPQERRRPSGVLTPSVWNGIVYTRLKRFEAGTDLPAPILINVDGNLPVSTFDTTALRIMTAVRVIAAPANHQIGISVRPTSLAAA</sequence>
<dbReference type="RefSeq" id="WP_394847400.1">
    <property type="nucleotide sequence ID" value="NZ_CP089982.1"/>
</dbReference>
<name>A0ABZ2KFE2_9BACT</name>
<accession>A0ABZ2KFE2</accession>
<reference evidence="1 2" key="1">
    <citation type="submission" date="2021-12" db="EMBL/GenBank/DDBJ databases">
        <title>Discovery of the Pendulisporaceae a myxobacterial family with distinct sporulation behavior and unique specialized metabolism.</title>
        <authorList>
            <person name="Garcia R."/>
            <person name="Popoff A."/>
            <person name="Bader C.D."/>
            <person name="Loehr J."/>
            <person name="Walesch S."/>
            <person name="Walt C."/>
            <person name="Boldt J."/>
            <person name="Bunk B."/>
            <person name="Haeckl F.J.F.P.J."/>
            <person name="Gunesch A.P."/>
            <person name="Birkelbach J."/>
            <person name="Nuebel U."/>
            <person name="Pietschmann T."/>
            <person name="Bach T."/>
            <person name="Mueller R."/>
        </authorList>
    </citation>
    <scope>NUCLEOTIDE SEQUENCE [LARGE SCALE GENOMIC DNA]</scope>
    <source>
        <strain evidence="1 2">MSr12523</strain>
    </source>
</reference>